<comment type="subcellular location">
    <subcellularLocation>
        <location evidence="1">Membrane</location>
        <topology evidence="1">Multi-pass membrane protein</topology>
    </subcellularLocation>
</comment>
<reference evidence="11" key="1">
    <citation type="journal article" date="2017" name="Nat. Microbiol.">
        <title>Global analysis of biosynthetic gene clusters reveals vast potential of secondary metabolite production in Penicillium species.</title>
        <authorList>
            <person name="Nielsen J.C."/>
            <person name="Grijseels S."/>
            <person name="Prigent S."/>
            <person name="Ji B."/>
            <person name="Dainat J."/>
            <person name="Nielsen K.F."/>
            <person name="Frisvad J.C."/>
            <person name="Workman M."/>
            <person name="Nielsen J."/>
        </authorList>
    </citation>
    <scope>NUCLEOTIDE SEQUENCE [LARGE SCALE GENOMIC DNA]</scope>
    <source>
        <strain evidence="11">IBT 24891</strain>
    </source>
</reference>
<dbReference type="OrthoDB" id="508119at2759"/>
<keyword evidence="4 8" id="KW-0812">Transmembrane</keyword>
<organism evidence="10 11">
    <name type="scientific">Penicillium steckii</name>
    <dbReference type="NCBI Taxonomy" id="303698"/>
    <lineage>
        <taxon>Eukaryota</taxon>
        <taxon>Fungi</taxon>
        <taxon>Dikarya</taxon>
        <taxon>Ascomycota</taxon>
        <taxon>Pezizomycotina</taxon>
        <taxon>Eurotiomycetes</taxon>
        <taxon>Eurotiomycetidae</taxon>
        <taxon>Eurotiales</taxon>
        <taxon>Aspergillaceae</taxon>
        <taxon>Penicillium</taxon>
    </lineage>
</organism>
<evidence type="ECO:0000256" key="7">
    <source>
        <dbReference type="RuleBase" id="RU003346"/>
    </source>
</evidence>
<dbReference type="Gene3D" id="1.20.1250.20">
    <property type="entry name" value="MFS general substrate transporter like domains"/>
    <property type="match status" value="1"/>
</dbReference>
<evidence type="ECO:0000313" key="10">
    <source>
        <dbReference type="EMBL" id="OQE16628.1"/>
    </source>
</evidence>
<dbReference type="GO" id="GO:0016020">
    <property type="term" value="C:membrane"/>
    <property type="evidence" value="ECO:0007669"/>
    <property type="project" value="UniProtKB-SubCell"/>
</dbReference>
<evidence type="ECO:0000256" key="5">
    <source>
        <dbReference type="ARBA" id="ARBA00022989"/>
    </source>
</evidence>
<dbReference type="PROSITE" id="PS50850">
    <property type="entry name" value="MFS"/>
    <property type="match status" value="1"/>
</dbReference>
<dbReference type="Pfam" id="PF00083">
    <property type="entry name" value="Sugar_tr"/>
    <property type="match status" value="1"/>
</dbReference>
<protein>
    <recommendedName>
        <fullName evidence="9">Major facilitator superfamily (MFS) profile domain-containing protein</fullName>
    </recommendedName>
</protein>
<evidence type="ECO:0000256" key="8">
    <source>
        <dbReference type="SAM" id="Phobius"/>
    </source>
</evidence>
<gene>
    <name evidence="10" type="ORF">PENSTE_c023G07783</name>
</gene>
<dbReference type="InterPro" id="IPR005828">
    <property type="entry name" value="MFS_sugar_transport-like"/>
</dbReference>
<feature type="transmembrane region" description="Helical" evidence="8">
    <location>
        <begin position="157"/>
        <end position="180"/>
    </location>
</feature>
<feature type="transmembrane region" description="Helical" evidence="8">
    <location>
        <begin position="102"/>
        <end position="118"/>
    </location>
</feature>
<evidence type="ECO:0000256" key="3">
    <source>
        <dbReference type="ARBA" id="ARBA00022448"/>
    </source>
</evidence>
<evidence type="ECO:0000259" key="9">
    <source>
        <dbReference type="PROSITE" id="PS50850"/>
    </source>
</evidence>
<comment type="caution">
    <text evidence="10">The sequence shown here is derived from an EMBL/GenBank/DDBJ whole genome shotgun (WGS) entry which is preliminary data.</text>
</comment>
<dbReference type="PROSITE" id="PS00216">
    <property type="entry name" value="SUGAR_TRANSPORT_1"/>
    <property type="match status" value="1"/>
</dbReference>
<proteinExistence type="inferred from homology"/>
<feature type="transmembrane region" description="Helical" evidence="8">
    <location>
        <begin position="460"/>
        <end position="480"/>
    </location>
</feature>
<dbReference type="PANTHER" id="PTHR48022">
    <property type="entry name" value="PLASTIDIC GLUCOSE TRANSPORTER 4"/>
    <property type="match status" value="1"/>
</dbReference>
<dbReference type="InterPro" id="IPR020846">
    <property type="entry name" value="MFS_dom"/>
</dbReference>
<dbReference type="AlphaFoldDB" id="A0A1V6SRV8"/>
<feature type="domain" description="Major facilitator superfamily (MFS) profile" evidence="9">
    <location>
        <begin position="21"/>
        <end position="484"/>
    </location>
</feature>
<dbReference type="GO" id="GO:0005351">
    <property type="term" value="F:carbohydrate:proton symporter activity"/>
    <property type="evidence" value="ECO:0007669"/>
    <property type="project" value="TreeGrafter"/>
</dbReference>
<dbReference type="PROSITE" id="PS00217">
    <property type="entry name" value="SUGAR_TRANSPORT_2"/>
    <property type="match status" value="1"/>
</dbReference>
<feature type="transmembrane region" description="Helical" evidence="8">
    <location>
        <begin position="390"/>
        <end position="407"/>
    </location>
</feature>
<dbReference type="EMBL" id="MLKD01000023">
    <property type="protein sequence ID" value="OQE16628.1"/>
    <property type="molecule type" value="Genomic_DNA"/>
</dbReference>
<dbReference type="InterPro" id="IPR050360">
    <property type="entry name" value="MFS_Sugar_Transporters"/>
</dbReference>
<keyword evidence="3 7" id="KW-0813">Transport</keyword>
<dbReference type="SUPFAM" id="SSF103473">
    <property type="entry name" value="MFS general substrate transporter"/>
    <property type="match status" value="1"/>
</dbReference>
<evidence type="ECO:0000256" key="1">
    <source>
        <dbReference type="ARBA" id="ARBA00004141"/>
    </source>
</evidence>
<dbReference type="InterPro" id="IPR036259">
    <property type="entry name" value="MFS_trans_sf"/>
</dbReference>
<dbReference type="PRINTS" id="PR00171">
    <property type="entry name" value="SUGRTRNSPORT"/>
</dbReference>
<evidence type="ECO:0000313" key="11">
    <source>
        <dbReference type="Proteomes" id="UP000191285"/>
    </source>
</evidence>
<keyword evidence="5 8" id="KW-1133">Transmembrane helix</keyword>
<accession>A0A1V6SRV8</accession>
<comment type="similarity">
    <text evidence="2 7">Belongs to the major facilitator superfamily. Sugar transporter (TC 2.A.1.1) family.</text>
</comment>
<dbReference type="NCBIfam" id="TIGR00879">
    <property type="entry name" value="SP"/>
    <property type="match status" value="1"/>
</dbReference>
<dbReference type="InterPro" id="IPR003663">
    <property type="entry name" value="Sugar/inositol_transpt"/>
</dbReference>
<feature type="transmembrane region" description="Helical" evidence="8">
    <location>
        <begin position="285"/>
        <end position="303"/>
    </location>
</feature>
<feature type="transmembrane region" description="Helical" evidence="8">
    <location>
        <begin position="323"/>
        <end position="345"/>
    </location>
</feature>
<evidence type="ECO:0000256" key="4">
    <source>
        <dbReference type="ARBA" id="ARBA00022692"/>
    </source>
</evidence>
<name>A0A1V6SRV8_9EURO</name>
<sequence length="496" mass="54584">MKIRAPFNTIFKNFTFRLTCAALCFGLSGMSRGLDEGLISTTVAQDSFINEFGLQANSLDASQQANRLSNITSMVHIGSIPGALIAFLLCGRMGMLWSLRQLCILWLVGVIIVITSAGDLGQVYAGRFIMGLGIGQAGVVAPTYLAEIAPRSARGMLVSFFGMSEYVGIMVGYFAAWGAALHISNSSSRQWIIPQAVQIIMAGLLILVSFFCEESPRHLCRVGKRDQARMALAKIWGLPDEHFEISTEMNGIQAQIDSEQGSPLYRIWIDSLKTLFLSRSNVRRLLYLISAQILSQWSGANSLTTYAPELFALFGITGQSEKLFTTAIFGAVKFVASLLCAMLLIDHIGRKRSLISGIVVQQIAMLYIAIDLTIGTSLDNDHSPSAKRASLGAIVFIYFVGIGWAMGWNSIQYLLNAEIFPLQVRATGSSLLMCFHYANRYGLSKAVPSMLLQNSLRPEGTFWFFSVLTFFGLLWTWFLLPETAGRTLEETNGLFN</sequence>
<evidence type="ECO:0000256" key="6">
    <source>
        <dbReference type="ARBA" id="ARBA00023136"/>
    </source>
</evidence>
<dbReference type="PANTHER" id="PTHR48022:SF8">
    <property type="entry name" value="MAJOR FACILITATOR SUPERFAMILY (MFS) PROFILE DOMAIN-CONTAINING PROTEIN-RELATED"/>
    <property type="match status" value="1"/>
</dbReference>
<feature type="transmembrane region" description="Helical" evidence="8">
    <location>
        <begin position="352"/>
        <end position="370"/>
    </location>
</feature>
<feature type="transmembrane region" description="Helical" evidence="8">
    <location>
        <begin position="68"/>
        <end position="90"/>
    </location>
</feature>
<feature type="transmembrane region" description="Helical" evidence="8">
    <location>
        <begin position="192"/>
        <end position="212"/>
    </location>
</feature>
<keyword evidence="11" id="KW-1185">Reference proteome</keyword>
<dbReference type="InterPro" id="IPR005829">
    <property type="entry name" value="Sugar_transporter_CS"/>
</dbReference>
<keyword evidence="6 8" id="KW-0472">Membrane</keyword>
<dbReference type="Proteomes" id="UP000191285">
    <property type="component" value="Unassembled WGS sequence"/>
</dbReference>
<evidence type="ECO:0000256" key="2">
    <source>
        <dbReference type="ARBA" id="ARBA00010992"/>
    </source>
</evidence>
<feature type="transmembrane region" description="Helical" evidence="8">
    <location>
        <begin position="124"/>
        <end position="145"/>
    </location>
</feature>